<dbReference type="SUPFAM" id="SSF69721">
    <property type="entry name" value="DsrC, the gamma subunit of dissimilatory sulfite reductase"/>
    <property type="match status" value="1"/>
</dbReference>
<reference evidence="4" key="1">
    <citation type="submission" date="2020-01" db="EMBL/GenBank/DDBJ databases">
        <authorList>
            <person name="Meier V. D."/>
            <person name="Meier V D."/>
        </authorList>
    </citation>
    <scope>NUCLEOTIDE SEQUENCE</scope>
    <source>
        <strain evidence="4">HLG_WM_MAG_09</strain>
    </source>
</reference>
<comment type="similarity">
    <text evidence="2">Belongs to the DsrC/TusE family.</text>
</comment>
<keyword evidence="3" id="KW-0963">Cytoplasm</keyword>
<evidence type="ECO:0000256" key="3">
    <source>
        <dbReference type="ARBA" id="ARBA00022490"/>
    </source>
</evidence>
<dbReference type="InterPro" id="IPR042072">
    <property type="entry name" value="DsrC-like_C"/>
</dbReference>
<sequence>MYSNVTIDEMFPRAEVVMRPPLPVLKTDTIYDEIKARAAEKSITLSAKHMEAIDFVLDFYEHCDDCENARKLADMMDDEFTPQGGRKYLYRLFPDGPLSTIHDLADLPALRNQNDKSFGTSF</sequence>
<organism evidence="4">
    <name type="scientific">uncultured Thiotrichaceae bacterium</name>
    <dbReference type="NCBI Taxonomy" id="298394"/>
    <lineage>
        <taxon>Bacteria</taxon>
        <taxon>Pseudomonadati</taxon>
        <taxon>Pseudomonadota</taxon>
        <taxon>Gammaproteobacteria</taxon>
        <taxon>Thiotrichales</taxon>
        <taxon>Thiotrichaceae</taxon>
        <taxon>environmental samples</taxon>
    </lineage>
</organism>
<gene>
    <name evidence="4" type="ORF">HELGO_WM69663</name>
</gene>
<protein>
    <recommendedName>
        <fullName evidence="5">TusE/DsrC/DsvC family sulfur relay protein</fullName>
    </recommendedName>
</protein>
<evidence type="ECO:0008006" key="5">
    <source>
        <dbReference type="Google" id="ProtNLM"/>
    </source>
</evidence>
<evidence type="ECO:0000313" key="4">
    <source>
        <dbReference type="EMBL" id="CAA6800926.1"/>
    </source>
</evidence>
<dbReference type="Gene3D" id="1.10.10.370">
    <property type="entry name" value="DsrC-like protein, C-terminal domain"/>
    <property type="match status" value="1"/>
</dbReference>
<name>A0A6S6S3Z4_9GAMM</name>
<evidence type="ECO:0000256" key="2">
    <source>
        <dbReference type="ARBA" id="ARBA00005718"/>
    </source>
</evidence>
<comment type="subcellular location">
    <subcellularLocation>
        <location evidence="1">Cytoplasm</location>
    </subcellularLocation>
</comment>
<dbReference type="InterPro" id="IPR007453">
    <property type="entry name" value="DsrC/TusE"/>
</dbReference>
<evidence type="ECO:0000256" key="1">
    <source>
        <dbReference type="ARBA" id="ARBA00004496"/>
    </source>
</evidence>
<dbReference type="InterPro" id="IPR025526">
    <property type="entry name" value="DsrC-like_dom_sf"/>
</dbReference>
<proteinExistence type="inferred from homology"/>
<dbReference type="Pfam" id="PF04358">
    <property type="entry name" value="DsrC"/>
    <property type="match status" value="1"/>
</dbReference>
<dbReference type="AlphaFoldDB" id="A0A6S6S3Z4"/>
<accession>A0A6S6S3Z4</accession>
<dbReference type="GO" id="GO:0005737">
    <property type="term" value="C:cytoplasm"/>
    <property type="evidence" value="ECO:0007669"/>
    <property type="project" value="UniProtKB-SubCell"/>
</dbReference>
<dbReference type="EMBL" id="CACVAT010000023">
    <property type="protein sequence ID" value="CAA6800926.1"/>
    <property type="molecule type" value="Genomic_DNA"/>
</dbReference>